<evidence type="ECO:0000313" key="2">
    <source>
        <dbReference type="Proteomes" id="UP000076858"/>
    </source>
</evidence>
<dbReference type="Proteomes" id="UP000076858">
    <property type="component" value="Unassembled WGS sequence"/>
</dbReference>
<gene>
    <name evidence="1" type="ORF">APZ42_003934</name>
</gene>
<dbReference type="AlphaFoldDB" id="A0A162CW25"/>
<keyword evidence="2" id="KW-1185">Reference proteome</keyword>
<reference evidence="1 2" key="1">
    <citation type="submission" date="2016-03" db="EMBL/GenBank/DDBJ databases">
        <title>EvidentialGene: Evidence-directed Construction of Genes on Genomes.</title>
        <authorList>
            <person name="Gilbert D.G."/>
            <person name="Choi J.-H."/>
            <person name="Mockaitis K."/>
            <person name="Colbourne J."/>
            <person name="Pfrender M."/>
        </authorList>
    </citation>
    <scope>NUCLEOTIDE SEQUENCE [LARGE SCALE GENOMIC DNA]</scope>
    <source>
        <strain evidence="1 2">Xinb3</strain>
        <tissue evidence="1">Complete organism</tissue>
    </source>
</reference>
<protein>
    <submittedName>
        <fullName evidence="1">Uncharacterized protein</fullName>
    </submittedName>
</protein>
<feature type="non-terminal residue" evidence="1">
    <location>
        <position position="1"/>
    </location>
</feature>
<dbReference type="EMBL" id="LRGB01012093">
    <property type="protein sequence ID" value="KZR99973.1"/>
    <property type="molecule type" value="Genomic_DNA"/>
</dbReference>
<comment type="caution">
    <text evidence="1">The sequence shown here is derived from an EMBL/GenBank/DDBJ whole genome shotgun (WGS) entry which is preliminary data.</text>
</comment>
<organism evidence="1 2">
    <name type="scientific">Daphnia magna</name>
    <dbReference type="NCBI Taxonomy" id="35525"/>
    <lineage>
        <taxon>Eukaryota</taxon>
        <taxon>Metazoa</taxon>
        <taxon>Ecdysozoa</taxon>
        <taxon>Arthropoda</taxon>
        <taxon>Crustacea</taxon>
        <taxon>Branchiopoda</taxon>
        <taxon>Diplostraca</taxon>
        <taxon>Cladocera</taxon>
        <taxon>Anomopoda</taxon>
        <taxon>Daphniidae</taxon>
        <taxon>Daphnia</taxon>
    </lineage>
</organism>
<accession>A0A162CW25</accession>
<evidence type="ECO:0000313" key="1">
    <source>
        <dbReference type="EMBL" id="KZR99973.1"/>
    </source>
</evidence>
<name>A0A162CW25_9CRUS</name>
<proteinExistence type="predicted"/>
<sequence length="114" mass="13288">ACRSGQSYGKVTEKLRSTEANLKKEDELLRLEEKLRVEKLRSTEANAKNGDLKARIDNQTRGIDIEKLMKEQDRAQGLDHVPINIKPKIKDGWITKDLFYFCIEYYNYSILLLL</sequence>